<dbReference type="Proteomes" id="UP001499924">
    <property type="component" value="Unassembled WGS sequence"/>
</dbReference>
<dbReference type="EMBL" id="BAAAVV010000013">
    <property type="protein sequence ID" value="GAA3181202.1"/>
    <property type="molecule type" value="Genomic_DNA"/>
</dbReference>
<dbReference type="InterPro" id="IPR022357">
    <property type="entry name" value="MIP_CS"/>
</dbReference>
<sequence length="308" mass="32393">MFRRYLFLGILGILLSTLLVGVGGATTPAEAALTVRVINTDGQGVASRPGPHLSPTNGYGAPANATVVAQCWTWGDAVGPYVNRLWWLVSYAGRQFYVADRYLSTPNVANQPPAGQPQCGGSPPASSGTAPLVWLGSPVDGRWSTYEGAATHHRLGNASPTNDWAVDLEVGAGAPVYLYAAPQVSGVVITARVDQVGPSCYGGGGGRFVTVGLYAGSTRIGSATYAHINPTVSLGQTLNRWGSRVGTVGSYAYQPGCWEGAHVHFEMYSNRNYACFNKGFRLGQAVYRTNFLGFTGGNVASGVQRPCP</sequence>
<organism evidence="1 2">
    <name type="scientific">Blastococcus jejuensis</name>
    <dbReference type="NCBI Taxonomy" id="351224"/>
    <lineage>
        <taxon>Bacteria</taxon>
        <taxon>Bacillati</taxon>
        <taxon>Actinomycetota</taxon>
        <taxon>Actinomycetes</taxon>
        <taxon>Geodermatophilales</taxon>
        <taxon>Geodermatophilaceae</taxon>
        <taxon>Blastococcus</taxon>
    </lineage>
</organism>
<reference evidence="2" key="1">
    <citation type="journal article" date="2019" name="Int. J. Syst. Evol. Microbiol.">
        <title>The Global Catalogue of Microorganisms (GCM) 10K type strain sequencing project: providing services to taxonomists for standard genome sequencing and annotation.</title>
        <authorList>
            <consortium name="The Broad Institute Genomics Platform"/>
            <consortium name="The Broad Institute Genome Sequencing Center for Infectious Disease"/>
            <person name="Wu L."/>
            <person name="Ma J."/>
        </authorList>
    </citation>
    <scope>NUCLEOTIDE SEQUENCE [LARGE SCALE GENOMIC DNA]</scope>
    <source>
        <strain evidence="2">JCM 15614</strain>
    </source>
</reference>
<comment type="caution">
    <text evidence="1">The sequence shown here is derived from an EMBL/GenBank/DDBJ whole genome shotgun (WGS) entry which is preliminary data.</text>
</comment>
<evidence type="ECO:0000313" key="2">
    <source>
        <dbReference type="Proteomes" id="UP001499924"/>
    </source>
</evidence>
<proteinExistence type="predicted"/>
<name>A0ABP6PKR3_9ACTN</name>
<dbReference type="InterPro" id="IPR011055">
    <property type="entry name" value="Dup_hybrid_motif"/>
</dbReference>
<dbReference type="RefSeq" id="WP_344690751.1">
    <property type="nucleotide sequence ID" value="NZ_BAAAVV010000013.1"/>
</dbReference>
<evidence type="ECO:0000313" key="1">
    <source>
        <dbReference type="EMBL" id="GAA3181202.1"/>
    </source>
</evidence>
<evidence type="ECO:0008006" key="3">
    <source>
        <dbReference type="Google" id="ProtNLM"/>
    </source>
</evidence>
<dbReference type="PROSITE" id="PS00221">
    <property type="entry name" value="MIP"/>
    <property type="match status" value="1"/>
</dbReference>
<gene>
    <name evidence="1" type="ORF">GCM10010531_39290</name>
</gene>
<protein>
    <recommendedName>
        <fullName evidence="3">LasA protease</fullName>
    </recommendedName>
</protein>
<accession>A0ABP6PKR3</accession>
<dbReference type="Gene3D" id="2.70.70.10">
    <property type="entry name" value="Glucose Permease (Domain IIA)"/>
    <property type="match status" value="1"/>
</dbReference>
<keyword evidence="2" id="KW-1185">Reference proteome</keyword>